<evidence type="ECO:0000256" key="3">
    <source>
        <dbReference type="ARBA" id="ARBA00011245"/>
    </source>
</evidence>
<dbReference type="EC" id="4.1.1.45" evidence="4"/>
<dbReference type="GO" id="GO:0046872">
    <property type="term" value="F:metal ion binding"/>
    <property type="evidence" value="ECO:0007669"/>
    <property type="project" value="UniProtKB-KW"/>
</dbReference>
<evidence type="ECO:0000256" key="4">
    <source>
        <dbReference type="ARBA" id="ARBA00012365"/>
    </source>
</evidence>
<keyword evidence="13" id="KW-1185">Reference proteome</keyword>
<dbReference type="InterPro" id="IPR032466">
    <property type="entry name" value="Metal_Hydrolase"/>
</dbReference>
<keyword evidence="9" id="KW-0456">Lyase</keyword>
<evidence type="ECO:0000256" key="6">
    <source>
        <dbReference type="ARBA" id="ARBA00022723"/>
    </source>
</evidence>
<comment type="similarity">
    <text evidence="2">Belongs to the metallo-dependent hydrolases superfamily. ACMSD family.</text>
</comment>
<accession>A0A561D566</accession>
<gene>
    <name evidence="12" type="ORF">FB550_1096</name>
</gene>
<dbReference type="Pfam" id="PF04909">
    <property type="entry name" value="Amidohydro_2"/>
    <property type="match status" value="1"/>
</dbReference>
<evidence type="ECO:0000313" key="12">
    <source>
        <dbReference type="EMBL" id="TWD98500.1"/>
    </source>
</evidence>
<evidence type="ECO:0000256" key="5">
    <source>
        <dbReference type="ARBA" id="ARBA00021214"/>
    </source>
</evidence>
<comment type="pathway">
    <text evidence="1">Secondary metabolite metabolism; quinolate metabolism.</text>
</comment>
<feature type="domain" description="Amidohydrolase-related" evidence="11">
    <location>
        <begin position="2"/>
        <end position="52"/>
    </location>
</feature>
<evidence type="ECO:0000256" key="8">
    <source>
        <dbReference type="ARBA" id="ARBA00022833"/>
    </source>
</evidence>
<dbReference type="Gene3D" id="3.20.20.140">
    <property type="entry name" value="Metal-dependent hydrolases"/>
    <property type="match status" value="1"/>
</dbReference>
<organism evidence="12 13">
    <name type="scientific">Neobacillus bataviensis</name>
    <dbReference type="NCBI Taxonomy" id="220685"/>
    <lineage>
        <taxon>Bacteria</taxon>
        <taxon>Bacillati</taxon>
        <taxon>Bacillota</taxon>
        <taxon>Bacilli</taxon>
        <taxon>Bacillales</taxon>
        <taxon>Bacillaceae</taxon>
        <taxon>Neobacillus</taxon>
    </lineage>
</organism>
<evidence type="ECO:0000256" key="10">
    <source>
        <dbReference type="ARBA" id="ARBA00031120"/>
    </source>
</evidence>
<comment type="caution">
    <text evidence="12">The sequence shown here is derived from an EMBL/GenBank/DDBJ whole genome shotgun (WGS) entry which is preliminary data.</text>
</comment>
<dbReference type="GO" id="GO:0019748">
    <property type="term" value="P:secondary metabolic process"/>
    <property type="evidence" value="ECO:0007669"/>
    <property type="project" value="TreeGrafter"/>
</dbReference>
<keyword evidence="6" id="KW-0479">Metal-binding</keyword>
<name>A0A561D566_9BACI</name>
<dbReference type="GO" id="GO:0016787">
    <property type="term" value="F:hydrolase activity"/>
    <property type="evidence" value="ECO:0007669"/>
    <property type="project" value="UniProtKB-KW"/>
</dbReference>
<protein>
    <recommendedName>
        <fullName evidence="5">2-amino-3-carboxymuconate-6-semialdehyde decarboxylase</fullName>
        <ecNumber evidence="4">4.1.1.45</ecNumber>
    </recommendedName>
    <alternativeName>
        <fullName evidence="10">Picolinate carboxylase</fullName>
    </alternativeName>
</protein>
<dbReference type="SUPFAM" id="SSF51556">
    <property type="entry name" value="Metallo-dependent hydrolases"/>
    <property type="match status" value="1"/>
</dbReference>
<dbReference type="PANTHER" id="PTHR21240">
    <property type="entry name" value="2-AMINO-3-CARBOXYLMUCONATE-6-SEMIALDEHYDE DECARBOXYLASE"/>
    <property type="match status" value="1"/>
</dbReference>
<evidence type="ECO:0000259" key="11">
    <source>
        <dbReference type="Pfam" id="PF04909"/>
    </source>
</evidence>
<dbReference type="Proteomes" id="UP000319671">
    <property type="component" value="Unassembled WGS sequence"/>
</dbReference>
<evidence type="ECO:0000256" key="2">
    <source>
        <dbReference type="ARBA" id="ARBA00005871"/>
    </source>
</evidence>
<keyword evidence="7" id="KW-0210">Decarboxylase</keyword>
<dbReference type="GO" id="GO:0005829">
    <property type="term" value="C:cytosol"/>
    <property type="evidence" value="ECO:0007669"/>
    <property type="project" value="TreeGrafter"/>
</dbReference>
<evidence type="ECO:0000256" key="9">
    <source>
        <dbReference type="ARBA" id="ARBA00023239"/>
    </source>
</evidence>
<keyword evidence="12" id="KW-0378">Hydrolase</keyword>
<proteinExistence type="inferred from homology"/>
<reference evidence="12 13" key="1">
    <citation type="submission" date="2019-06" db="EMBL/GenBank/DDBJ databases">
        <title>Sorghum-associated microbial communities from plants grown in Nebraska, USA.</title>
        <authorList>
            <person name="Schachtman D."/>
        </authorList>
    </citation>
    <scope>NUCLEOTIDE SEQUENCE [LARGE SCALE GENOMIC DNA]</scope>
    <source>
        <strain evidence="12 13">2482</strain>
    </source>
</reference>
<dbReference type="PANTHER" id="PTHR21240:SF27">
    <property type="entry name" value="2-AMINO-3-CARBOXYMUCONATE-6-SEMIALDEHYDE DECARBOXYLASE"/>
    <property type="match status" value="1"/>
</dbReference>
<keyword evidence="8" id="KW-0862">Zinc</keyword>
<evidence type="ECO:0000313" key="13">
    <source>
        <dbReference type="Proteomes" id="UP000319671"/>
    </source>
</evidence>
<evidence type="ECO:0000256" key="7">
    <source>
        <dbReference type="ARBA" id="ARBA00022793"/>
    </source>
</evidence>
<comment type="subunit">
    <text evidence="3">Monomer.</text>
</comment>
<dbReference type="InterPro" id="IPR032465">
    <property type="entry name" value="ACMSD"/>
</dbReference>
<evidence type="ECO:0000256" key="1">
    <source>
        <dbReference type="ARBA" id="ARBA00005079"/>
    </source>
</evidence>
<sequence>MAIAEMERGIKELGLIGIEISSNANGKTLDDLEIQRFLEAAAKMDVPILVHPWAKAGEERMPKRNFMYSIGMPSETALAA</sequence>
<dbReference type="EMBL" id="VIVN01000009">
    <property type="protein sequence ID" value="TWD98500.1"/>
    <property type="molecule type" value="Genomic_DNA"/>
</dbReference>
<dbReference type="GO" id="GO:0001760">
    <property type="term" value="F:aminocarboxymuconate-semialdehyde decarboxylase activity"/>
    <property type="evidence" value="ECO:0007669"/>
    <property type="project" value="UniProtKB-EC"/>
</dbReference>
<dbReference type="InterPro" id="IPR006680">
    <property type="entry name" value="Amidohydro-rel"/>
</dbReference>
<dbReference type="AlphaFoldDB" id="A0A561D566"/>